<evidence type="ECO:0000313" key="2">
    <source>
        <dbReference type="EMBL" id="CAB4616661.1"/>
    </source>
</evidence>
<dbReference type="EMBL" id="CAFBNA010000068">
    <property type="protein sequence ID" value="CAB4936140.1"/>
    <property type="molecule type" value="Genomic_DNA"/>
</dbReference>
<proteinExistence type="predicted"/>
<reference evidence="3" key="1">
    <citation type="submission" date="2020-05" db="EMBL/GenBank/DDBJ databases">
        <authorList>
            <person name="Chiriac C."/>
            <person name="Salcher M."/>
            <person name="Ghai R."/>
            <person name="Kavagutti S V."/>
        </authorList>
    </citation>
    <scope>NUCLEOTIDE SEQUENCE</scope>
</reference>
<dbReference type="InterPro" id="IPR030489">
    <property type="entry name" value="TR_Rrf2-type_CS"/>
</dbReference>
<sequence>MRIPASVDYAIRAMAELASRGEGPVTAEELAVAQGIPLKFLRGIMTELKRSRLVSSQRGPEGGFVLTRPANEISLADIFRAIDGPLATVRDQSLSSMTHTGAAAELPTVWMAVRASLRRVLEVVTIADLAEGALPPAVAELASEYRTETESRHS</sequence>
<dbReference type="Gene3D" id="1.10.10.10">
    <property type="entry name" value="Winged helix-like DNA-binding domain superfamily/Winged helix DNA-binding domain"/>
    <property type="match status" value="1"/>
</dbReference>
<dbReference type="GO" id="GO:0003700">
    <property type="term" value="F:DNA-binding transcription factor activity"/>
    <property type="evidence" value="ECO:0007669"/>
    <property type="project" value="TreeGrafter"/>
</dbReference>
<dbReference type="NCBIfam" id="TIGR00738">
    <property type="entry name" value="rrf2_super"/>
    <property type="match status" value="1"/>
</dbReference>
<evidence type="ECO:0000256" key="1">
    <source>
        <dbReference type="ARBA" id="ARBA00023125"/>
    </source>
</evidence>
<dbReference type="PANTHER" id="PTHR33221:SF5">
    <property type="entry name" value="HTH-TYPE TRANSCRIPTIONAL REGULATOR ISCR"/>
    <property type="match status" value="1"/>
</dbReference>
<dbReference type="GO" id="GO:0003677">
    <property type="term" value="F:DNA binding"/>
    <property type="evidence" value="ECO:0007669"/>
    <property type="project" value="UniProtKB-KW"/>
</dbReference>
<dbReference type="GO" id="GO:0005829">
    <property type="term" value="C:cytosol"/>
    <property type="evidence" value="ECO:0007669"/>
    <property type="project" value="TreeGrafter"/>
</dbReference>
<dbReference type="InterPro" id="IPR036388">
    <property type="entry name" value="WH-like_DNA-bd_sf"/>
</dbReference>
<dbReference type="AlphaFoldDB" id="A0A6J7IZB8"/>
<keyword evidence="1" id="KW-0238">DNA-binding</keyword>
<organism evidence="3">
    <name type="scientific">freshwater metagenome</name>
    <dbReference type="NCBI Taxonomy" id="449393"/>
    <lineage>
        <taxon>unclassified sequences</taxon>
        <taxon>metagenomes</taxon>
        <taxon>ecological metagenomes</taxon>
    </lineage>
</organism>
<dbReference type="PROSITE" id="PS01332">
    <property type="entry name" value="HTH_RRF2_1"/>
    <property type="match status" value="1"/>
</dbReference>
<dbReference type="EMBL" id="CAEZUO010000105">
    <property type="protein sequence ID" value="CAB4616661.1"/>
    <property type="molecule type" value="Genomic_DNA"/>
</dbReference>
<dbReference type="PROSITE" id="PS51197">
    <property type="entry name" value="HTH_RRF2_2"/>
    <property type="match status" value="1"/>
</dbReference>
<gene>
    <name evidence="2" type="ORF">UFOPK1827_01658</name>
    <name evidence="3" type="ORF">UFOPK3708_01147</name>
</gene>
<dbReference type="PANTHER" id="PTHR33221">
    <property type="entry name" value="WINGED HELIX-TURN-HELIX TRANSCRIPTIONAL REGULATOR, RRF2 FAMILY"/>
    <property type="match status" value="1"/>
</dbReference>
<dbReference type="InterPro" id="IPR036390">
    <property type="entry name" value="WH_DNA-bd_sf"/>
</dbReference>
<accession>A0A6J7IZB8</accession>
<dbReference type="SUPFAM" id="SSF46785">
    <property type="entry name" value="Winged helix' DNA-binding domain"/>
    <property type="match status" value="1"/>
</dbReference>
<dbReference type="InterPro" id="IPR000944">
    <property type="entry name" value="Tscrpt_reg_Rrf2"/>
</dbReference>
<evidence type="ECO:0000313" key="3">
    <source>
        <dbReference type="EMBL" id="CAB4936140.1"/>
    </source>
</evidence>
<dbReference type="Pfam" id="PF02082">
    <property type="entry name" value="Rrf2"/>
    <property type="match status" value="1"/>
</dbReference>
<protein>
    <submittedName>
        <fullName evidence="3">Unannotated protein</fullName>
    </submittedName>
</protein>
<name>A0A6J7IZB8_9ZZZZ</name>